<dbReference type="SUPFAM" id="SSF57716">
    <property type="entry name" value="Glucocorticoid receptor-like (DNA-binding domain)"/>
    <property type="match status" value="1"/>
</dbReference>
<sequence length="194" mass="21990">MARIHFIYSTMNAGKSTALLQTNFGYLEKGMNTLLYTSEKDNRYGNSEIVSRIGLKSKAETFKDSDDLFDCVSKTHTKNAIDCVLIDEAQFLTKDQVHQLGRVVDELDVTVLAYGIRTDFRGELFEGSRYLLAWADHLSEIRTVCHCGRKATMIVRVDAKGDIVREGEQVEIGGNERYLSLCRLHFNQGITKRV</sequence>
<dbReference type="InterPro" id="IPR027417">
    <property type="entry name" value="P-loop_NTPase"/>
</dbReference>
<evidence type="ECO:0000256" key="1">
    <source>
        <dbReference type="ARBA" id="ARBA00007587"/>
    </source>
</evidence>
<accession>A0A381W618</accession>
<dbReference type="GO" id="GO:0005829">
    <property type="term" value="C:cytosol"/>
    <property type="evidence" value="ECO:0007669"/>
    <property type="project" value="TreeGrafter"/>
</dbReference>
<dbReference type="Gene3D" id="3.30.60.20">
    <property type="match status" value="1"/>
</dbReference>
<gene>
    <name evidence="8" type="ORF">METZ01_LOCUS100854</name>
</gene>
<proteinExistence type="inferred from homology"/>
<organism evidence="8">
    <name type="scientific">marine metagenome</name>
    <dbReference type="NCBI Taxonomy" id="408172"/>
    <lineage>
        <taxon>unclassified sequences</taxon>
        <taxon>metagenomes</taxon>
        <taxon>ecological metagenomes</taxon>
    </lineage>
</organism>
<reference evidence="8" key="1">
    <citation type="submission" date="2018-05" db="EMBL/GenBank/DDBJ databases">
        <authorList>
            <person name="Lanie J.A."/>
            <person name="Ng W.-L."/>
            <person name="Kazmierczak K.M."/>
            <person name="Andrzejewski T.M."/>
            <person name="Davidsen T.M."/>
            <person name="Wayne K.J."/>
            <person name="Tettelin H."/>
            <person name="Glass J.I."/>
            <person name="Rusch D."/>
            <person name="Podicherti R."/>
            <person name="Tsui H.-C.T."/>
            <person name="Winkler M.E."/>
        </authorList>
    </citation>
    <scope>NUCLEOTIDE SEQUENCE</scope>
</reference>
<dbReference type="PROSITE" id="PS00603">
    <property type="entry name" value="TK_CELLULAR_TYPE"/>
    <property type="match status" value="1"/>
</dbReference>
<dbReference type="PANTHER" id="PTHR11441:SF0">
    <property type="entry name" value="THYMIDINE KINASE, CYTOSOLIC"/>
    <property type="match status" value="1"/>
</dbReference>
<dbReference type="GO" id="GO:0071897">
    <property type="term" value="P:DNA biosynthetic process"/>
    <property type="evidence" value="ECO:0007669"/>
    <property type="project" value="UniProtKB-KW"/>
</dbReference>
<dbReference type="InterPro" id="IPR020633">
    <property type="entry name" value="Thymidine_kinase_CS"/>
</dbReference>
<dbReference type="NCBIfam" id="NF003300">
    <property type="entry name" value="PRK04296.1-5"/>
    <property type="match status" value="1"/>
</dbReference>
<dbReference type="EMBL" id="UINC01010821">
    <property type="protein sequence ID" value="SVA48000.1"/>
    <property type="molecule type" value="Genomic_DNA"/>
</dbReference>
<dbReference type="InterPro" id="IPR001267">
    <property type="entry name" value="Thymidine_kinase"/>
</dbReference>
<dbReference type="GO" id="GO:0004797">
    <property type="term" value="F:thymidine kinase activity"/>
    <property type="evidence" value="ECO:0007669"/>
    <property type="project" value="UniProtKB-EC"/>
</dbReference>
<dbReference type="HAMAP" id="MF_00124">
    <property type="entry name" value="Thymidine_kinase"/>
    <property type="match status" value="1"/>
</dbReference>
<keyword evidence="4" id="KW-0808">Transferase</keyword>
<dbReference type="PIRSF" id="PIRSF035805">
    <property type="entry name" value="TK_cell"/>
    <property type="match status" value="1"/>
</dbReference>
<dbReference type="AlphaFoldDB" id="A0A381W618"/>
<comment type="similarity">
    <text evidence="1">Belongs to the thymidine kinase family.</text>
</comment>
<keyword evidence="3" id="KW-0237">DNA synthesis</keyword>
<keyword evidence="7" id="KW-0067">ATP-binding</keyword>
<dbReference type="EC" id="2.7.1.21" evidence="2"/>
<dbReference type="GO" id="GO:0005524">
    <property type="term" value="F:ATP binding"/>
    <property type="evidence" value="ECO:0007669"/>
    <property type="project" value="UniProtKB-KW"/>
</dbReference>
<dbReference type="Pfam" id="PF00265">
    <property type="entry name" value="TK"/>
    <property type="match status" value="1"/>
</dbReference>
<keyword evidence="6" id="KW-0418">Kinase</keyword>
<name>A0A381W618_9ZZZZ</name>
<evidence type="ECO:0000256" key="4">
    <source>
        <dbReference type="ARBA" id="ARBA00022679"/>
    </source>
</evidence>
<dbReference type="SUPFAM" id="SSF52540">
    <property type="entry name" value="P-loop containing nucleoside triphosphate hydrolases"/>
    <property type="match status" value="1"/>
</dbReference>
<protein>
    <recommendedName>
        <fullName evidence="2">thymidine kinase</fullName>
        <ecNumber evidence="2">2.7.1.21</ecNumber>
    </recommendedName>
</protein>
<evidence type="ECO:0000313" key="8">
    <source>
        <dbReference type="EMBL" id="SVA48000.1"/>
    </source>
</evidence>
<evidence type="ECO:0000256" key="6">
    <source>
        <dbReference type="ARBA" id="ARBA00022777"/>
    </source>
</evidence>
<dbReference type="GO" id="GO:0046104">
    <property type="term" value="P:thymidine metabolic process"/>
    <property type="evidence" value="ECO:0007669"/>
    <property type="project" value="TreeGrafter"/>
</dbReference>
<keyword evidence="5" id="KW-0547">Nucleotide-binding</keyword>
<evidence type="ECO:0000256" key="2">
    <source>
        <dbReference type="ARBA" id="ARBA00012118"/>
    </source>
</evidence>
<evidence type="ECO:0000256" key="5">
    <source>
        <dbReference type="ARBA" id="ARBA00022741"/>
    </source>
</evidence>
<dbReference type="Gene3D" id="3.40.50.300">
    <property type="entry name" value="P-loop containing nucleotide triphosphate hydrolases"/>
    <property type="match status" value="1"/>
</dbReference>
<evidence type="ECO:0000256" key="3">
    <source>
        <dbReference type="ARBA" id="ARBA00022634"/>
    </source>
</evidence>
<dbReference type="PANTHER" id="PTHR11441">
    <property type="entry name" value="THYMIDINE KINASE"/>
    <property type="match status" value="1"/>
</dbReference>
<evidence type="ECO:0000256" key="7">
    <source>
        <dbReference type="ARBA" id="ARBA00022840"/>
    </source>
</evidence>